<keyword evidence="3" id="KW-0378">Hydrolase</keyword>
<dbReference type="GO" id="GO:0016787">
    <property type="term" value="F:hydrolase activity"/>
    <property type="evidence" value="ECO:0007669"/>
    <property type="project" value="UniProtKB-KW"/>
</dbReference>
<sequence length="128" mass="13769">MKVELASGSTWPGRFELVSPARRVAQAGAICLRRRNGLDEPEVLLIASRGSRGWGIPKGHIEHGETSRQTAQREAFEEGGVIGNTMEQIAGPSDTRSATITGKHRSELLHIGQLLLAASATRIFACIP</sequence>
<dbReference type="InterPro" id="IPR020084">
    <property type="entry name" value="NUDIX_hydrolase_CS"/>
</dbReference>
<evidence type="ECO:0000256" key="1">
    <source>
        <dbReference type="ARBA" id="ARBA00001946"/>
    </source>
</evidence>
<dbReference type="GO" id="GO:0046872">
    <property type="term" value="F:metal ion binding"/>
    <property type="evidence" value="ECO:0007669"/>
    <property type="project" value="UniProtKB-KW"/>
</dbReference>
<evidence type="ECO:0000256" key="3">
    <source>
        <dbReference type="ARBA" id="ARBA00022801"/>
    </source>
</evidence>
<proteinExistence type="predicted"/>
<reference evidence="5 6" key="1">
    <citation type="submission" date="2019-07" db="EMBL/GenBank/DDBJ databases">
        <title>The Draft Genome Sequence of Rhizobium tropici SARCC-755 Associated with Superior Nodulation on Pigeonpea (Cajanus cajan (L.) Millsp.).</title>
        <authorList>
            <person name="Bopape F.L."/>
            <person name="Hassen A.I."/>
            <person name="Swanevelder Z.H."/>
            <person name="Gwata E.T."/>
        </authorList>
    </citation>
    <scope>NUCLEOTIDE SEQUENCE [LARGE SCALE GENOMIC DNA]</scope>
    <source>
        <strain evidence="5 6">SARCC-755</strain>
    </source>
</reference>
<evidence type="ECO:0000256" key="2">
    <source>
        <dbReference type="ARBA" id="ARBA00022723"/>
    </source>
</evidence>
<dbReference type="InterPro" id="IPR015797">
    <property type="entry name" value="NUDIX_hydrolase-like_dom_sf"/>
</dbReference>
<comment type="cofactor">
    <cofactor evidence="1">
        <name>Mg(2+)</name>
        <dbReference type="ChEBI" id="CHEBI:18420"/>
    </cofactor>
</comment>
<name>A0A5B0VPL3_RHITR</name>
<dbReference type="PANTHER" id="PTHR12629">
    <property type="entry name" value="DIPHOSPHOINOSITOL POLYPHOSPHATE PHOSPHOHYDROLASE"/>
    <property type="match status" value="1"/>
</dbReference>
<dbReference type="Gene3D" id="3.90.79.10">
    <property type="entry name" value="Nucleoside Triphosphate Pyrophosphohydrolase"/>
    <property type="match status" value="1"/>
</dbReference>
<dbReference type="RefSeq" id="WP_149637870.1">
    <property type="nucleotide sequence ID" value="NZ_VNIP01000017.1"/>
</dbReference>
<dbReference type="Pfam" id="PF00293">
    <property type="entry name" value="NUDIX"/>
    <property type="match status" value="1"/>
</dbReference>
<keyword evidence="2" id="KW-0479">Metal-binding</keyword>
<dbReference type="PROSITE" id="PS00893">
    <property type="entry name" value="NUDIX_BOX"/>
    <property type="match status" value="1"/>
</dbReference>
<accession>A0A5B0VPL3</accession>
<dbReference type="Proteomes" id="UP000323608">
    <property type="component" value="Unassembled WGS sequence"/>
</dbReference>
<dbReference type="EMBL" id="VNIP01000017">
    <property type="protein sequence ID" value="KAA1176526.1"/>
    <property type="molecule type" value="Genomic_DNA"/>
</dbReference>
<dbReference type="PROSITE" id="PS51462">
    <property type="entry name" value="NUDIX"/>
    <property type="match status" value="1"/>
</dbReference>
<comment type="caution">
    <text evidence="5">The sequence shown here is derived from an EMBL/GenBank/DDBJ whole genome shotgun (WGS) entry which is preliminary data.</text>
</comment>
<dbReference type="GO" id="GO:0005737">
    <property type="term" value="C:cytoplasm"/>
    <property type="evidence" value="ECO:0007669"/>
    <property type="project" value="TreeGrafter"/>
</dbReference>
<dbReference type="OrthoDB" id="7066910at2"/>
<gene>
    <name evidence="5" type="ORF">FP026_28235</name>
</gene>
<protein>
    <submittedName>
        <fullName evidence="5">NUDIX domain-containing protein</fullName>
    </submittedName>
</protein>
<evidence type="ECO:0000313" key="6">
    <source>
        <dbReference type="Proteomes" id="UP000323608"/>
    </source>
</evidence>
<evidence type="ECO:0000313" key="5">
    <source>
        <dbReference type="EMBL" id="KAA1176526.1"/>
    </source>
</evidence>
<dbReference type="InterPro" id="IPR000086">
    <property type="entry name" value="NUDIX_hydrolase_dom"/>
</dbReference>
<feature type="domain" description="Nudix hydrolase" evidence="4">
    <location>
        <begin position="22"/>
        <end position="128"/>
    </location>
</feature>
<evidence type="ECO:0000259" key="4">
    <source>
        <dbReference type="PROSITE" id="PS51462"/>
    </source>
</evidence>
<dbReference type="AlphaFoldDB" id="A0A5B0VPL3"/>
<dbReference type="PANTHER" id="PTHR12629:SF0">
    <property type="entry name" value="DIPHOSPHOINOSITOL-POLYPHOSPHATE DIPHOSPHATASE"/>
    <property type="match status" value="1"/>
</dbReference>
<organism evidence="5 6">
    <name type="scientific">Rhizobium tropici</name>
    <dbReference type="NCBI Taxonomy" id="398"/>
    <lineage>
        <taxon>Bacteria</taxon>
        <taxon>Pseudomonadati</taxon>
        <taxon>Pseudomonadota</taxon>
        <taxon>Alphaproteobacteria</taxon>
        <taxon>Hyphomicrobiales</taxon>
        <taxon>Rhizobiaceae</taxon>
        <taxon>Rhizobium/Agrobacterium group</taxon>
        <taxon>Rhizobium</taxon>
    </lineage>
</organism>
<dbReference type="SUPFAM" id="SSF55811">
    <property type="entry name" value="Nudix"/>
    <property type="match status" value="1"/>
</dbReference>